<dbReference type="PANTHER" id="PTHR23110:SF109">
    <property type="entry name" value="FI07618P-RELATED"/>
    <property type="match status" value="1"/>
</dbReference>
<comment type="caution">
    <text evidence="5">The sequence shown here is derived from an EMBL/GenBank/DDBJ whole genome shotgun (WGS) entry which is preliminary data.</text>
</comment>
<dbReference type="InterPro" id="IPR011333">
    <property type="entry name" value="SKP1/BTB/POZ_sf"/>
</dbReference>
<protein>
    <submittedName>
        <fullName evidence="5">Protein bric-a-brac 1</fullName>
    </submittedName>
</protein>
<dbReference type="EMBL" id="SEYY01012610">
    <property type="protein sequence ID" value="KAB7500791.1"/>
    <property type="molecule type" value="Genomic_DNA"/>
</dbReference>
<evidence type="ECO:0000259" key="4">
    <source>
        <dbReference type="PROSITE" id="PS50097"/>
    </source>
</evidence>
<dbReference type="Pfam" id="PF00651">
    <property type="entry name" value="BTB"/>
    <property type="match status" value="1"/>
</dbReference>
<dbReference type="AlphaFoldDB" id="A0A5N5T2P1"/>
<dbReference type="GO" id="GO:0006357">
    <property type="term" value="P:regulation of transcription by RNA polymerase II"/>
    <property type="evidence" value="ECO:0007669"/>
    <property type="project" value="TreeGrafter"/>
</dbReference>
<proteinExistence type="predicted"/>
<dbReference type="SMART" id="SM00225">
    <property type="entry name" value="BTB"/>
    <property type="match status" value="1"/>
</dbReference>
<organism evidence="5 6">
    <name type="scientific">Armadillidium nasatum</name>
    <dbReference type="NCBI Taxonomy" id="96803"/>
    <lineage>
        <taxon>Eukaryota</taxon>
        <taxon>Metazoa</taxon>
        <taxon>Ecdysozoa</taxon>
        <taxon>Arthropoda</taxon>
        <taxon>Crustacea</taxon>
        <taxon>Multicrustacea</taxon>
        <taxon>Malacostraca</taxon>
        <taxon>Eumalacostraca</taxon>
        <taxon>Peracarida</taxon>
        <taxon>Isopoda</taxon>
        <taxon>Oniscidea</taxon>
        <taxon>Crinocheta</taxon>
        <taxon>Armadillidiidae</taxon>
        <taxon>Armadillidium</taxon>
    </lineage>
</organism>
<evidence type="ECO:0000256" key="1">
    <source>
        <dbReference type="ARBA" id="ARBA00023242"/>
    </source>
</evidence>
<evidence type="ECO:0000256" key="3">
    <source>
        <dbReference type="SAM" id="Phobius"/>
    </source>
</evidence>
<dbReference type="CDD" id="cd18315">
    <property type="entry name" value="BTB_POZ_BAB-like"/>
    <property type="match status" value="1"/>
</dbReference>
<feature type="transmembrane region" description="Helical" evidence="3">
    <location>
        <begin position="309"/>
        <end position="326"/>
    </location>
</feature>
<accession>A0A5N5T2P1</accession>
<feature type="region of interest" description="Disordered" evidence="2">
    <location>
        <begin position="131"/>
        <end position="222"/>
    </location>
</feature>
<dbReference type="GO" id="GO:0005634">
    <property type="term" value="C:nucleus"/>
    <property type="evidence" value="ECO:0007669"/>
    <property type="project" value="TreeGrafter"/>
</dbReference>
<feature type="domain" description="BTB" evidence="4">
    <location>
        <begin position="38"/>
        <end position="103"/>
    </location>
</feature>
<keyword evidence="3" id="KW-0812">Transmembrane</keyword>
<feature type="compositionally biased region" description="Pro residues" evidence="2">
    <location>
        <begin position="171"/>
        <end position="180"/>
    </location>
</feature>
<keyword evidence="3" id="KW-1133">Transmembrane helix</keyword>
<dbReference type="OrthoDB" id="10261408at2759"/>
<evidence type="ECO:0000313" key="6">
    <source>
        <dbReference type="Proteomes" id="UP000326759"/>
    </source>
</evidence>
<gene>
    <name evidence="5" type="primary">bab1_0</name>
    <name evidence="5" type="ORF">Anas_00795</name>
</gene>
<dbReference type="Gene3D" id="3.30.710.10">
    <property type="entry name" value="Potassium Channel Kv1.1, Chain A"/>
    <property type="match status" value="1"/>
</dbReference>
<reference evidence="5 6" key="1">
    <citation type="journal article" date="2019" name="PLoS Biol.">
        <title>Sex chromosomes control vertical transmission of feminizing Wolbachia symbionts in an isopod.</title>
        <authorList>
            <person name="Becking T."/>
            <person name="Chebbi M.A."/>
            <person name="Giraud I."/>
            <person name="Moumen B."/>
            <person name="Laverre T."/>
            <person name="Caubet Y."/>
            <person name="Peccoud J."/>
            <person name="Gilbert C."/>
            <person name="Cordaux R."/>
        </authorList>
    </citation>
    <scope>NUCLEOTIDE SEQUENCE [LARGE SCALE GENOMIC DNA]</scope>
    <source>
        <strain evidence="5">ANa2</strain>
        <tissue evidence="5">Whole body excluding digestive tract and cuticle</tissue>
    </source>
</reference>
<keyword evidence="3" id="KW-0472">Membrane</keyword>
<evidence type="ECO:0000256" key="2">
    <source>
        <dbReference type="SAM" id="MobiDB-lite"/>
    </source>
</evidence>
<name>A0A5N5T2P1_9CRUS</name>
<evidence type="ECO:0000313" key="5">
    <source>
        <dbReference type="EMBL" id="KAB7500791.1"/>
    </source>
</evidence>
<dbReference type="InterPro" id="IPR051095">
    <property type="entry name" value="Dros_DevTransReg"/>
</dbReference>
<keyword evidence="1" id="KW-0539">Nucleus</keyword>
<dbReference type="PANTHER" id="PTHR23110">
    <property type="entry name" value="BTB DOMAIN TRANSCRIPTION FACTOR"/>
    <property type="match status" value="1"/>
</dbReference>
<dbReference type="SUPFAM" id="SSF54695">
    <property type="entry name" value="POZ domain"/>
    <property type="match status" value="1"/>
</dbReference>
<dbReference type="Proteomes" id="UP000326759">
    <property type="component" value="Unassembled WGS sequence"/>
</dbReference>
<dbReference type="InterPro" id="IPR000210">
    <property type="entry name" value="BTB/POZ_dom"/>
</dbReference>
<dbReference type="PROSITE" id="PS50097">
    <property type="entry name" value="BTB"/>
    <property type="match status" value="1"/>
</dbReference>
<sequence>MSSSPTNNRDQQFCLRWNNYQSNLTQVFHQLFQSETFVDVTLACEGRSVKAHRLVLSACSPYFLTVLTETPCSHPVIILQGVKWVELKAVVEFMYKGEINICQEQLASLLRVAENLKIRGLADVGGEEAEAVLTSPSESPRASQFWAEDTPRKRRRLSDEPRSRSRSRSPTPGPHTPTPHTPASITEPMDPIIDLPGGNISRGSSSASNPPPSLPSPSPVASLASSLSSLAHLHGPMPPPGPPLPPHLAHLPPLSPLSPLLNMHPMSRHHSPEDFEIRPGIAEMIREEDIFFYHFNELLANINYICFKWKLFIFILFFLNLLHTSINGKISIREKKYCHYC</sequence>
<feature type="compositionally biased region" description="Pro residues" evidence="2">
    <location>
        <begin position="209"/>
        <end position="218"/>
    </location>
</feature>
<keyword evidence="6" id="KW-1185">Reference proteome</keyword>